<feature type="compositionally biased region" description="Low complexity" evidence="1">
    <location>
        <begin position="124"/>
        <end position="133"/>
    </location>
</feature>
<evidence type="ECO:0000256" key="2">
    <source>
        <dbReference type="SAM" id="Phobius"/>
    </source>
</evidence>
<dbReference type="Proteomes" id="UP000807159">
    <property type="component" value="Chromosome 13"/>
</dbReference>
<feature type="region of interest" description="Disordered" evidence="1">
    <location>
        <begin position="230"/>
        <end position="256"/>
    </location>
</feature>
<gene>
    <name evidence="3" type="ORF">H0E87_023638</name>
</gene>
<sequence>MDFHSLSRKDLQALCKKNKIPANMTNISMADALKVLDKVEGLDEFTNAPPKSDPQQSPEKAGSNEILQTSCRTSTRNKPLRIEPESSQKPLTRTPCTTRRRVIGGDGDQENKNTNNPETPAMPASRNRTSATSARRKMETKMMESAEDQQKKNVPKTPAANSCRRMAPAVSARKKVEARKEEVSVQRVYSTRQSLRLLEKSMGGMSLKEKGSVGPLKMDELCKEIDDVEMKEESGSDLLTVPEKSSEKTTDTEAISCQNLDHSLEDKREIKHDLQEESNTDVCEVEDCNAKQEIGSENCDNSKVILLDNESEMTNELEEDNKNNDCYPKLEGIFERDEDSYESSEKSNPILVERSDKAVPINQEPIYEKGTVKSGFMVSDSPTLEVSEFVDKNSEMISKEDKQHHGNDYLQSNFAIEGESDSNQSDEAKENVKVEIVPEDASNQKSESRHETEICHSVTGSSSTSKFPDHFVTSNLVAPFKCESEALVEIHVMEAEEIDMKTHECAASSCVSNETPGYVNQMASSCTMASDNDSGKILLHKVHDNSSAENLVDITVMSQEEFAMAPAPAPALDKTPSPPCQPLVAGAITGQTGSSAPFADDTLQGQFPRPTELISKKSSTKKQPTSWKMIDAINKENIDDGGKKVEPHKEKENNKVVGEKILDEFSLRQLRKMMKEKLQIAHNKNSEEDNDTKVLYFFKYRVFPFSVFLLVLYFSSIFKLVNNHSWGISLVK</sequence>
<keyword evidence="2" id="KW-0812">Transmembrane</keyword>
<name>A0A8T2XFZ8_POPDE</name>
<protein>
    <submittedName>
        <fullName evidence="3">Uncharacterized protein</fullName>
    </submittedName>
</protein>
<reference evidence="3" key="1">
    <citation type="journal article" date="2021" name="J. Hered.">
        <title>Genome Assembly of Salicaceae Populus deltoides (Eastern Cottonwood) I-69 Based on Nanopore Sequencing and Hi-C Technologies.</title>
        <authorList>
            <person name="Bai S."/>
            <person name="Wu H."/>
            <person name="Zhang J."/>
            <person name="Pan Z."/>
            <person name="Zhao W."/>
            <person name="Li Z."/>
            <person name="Tong C."/>
        </authorList>
    </citation>
    <scope>NUCLEOTIDE SEQUENCE</scope>
    <source>
        <tissue evidence="3">Leaf</tissue>
    </source>
</reference>
<keyword evidence="2" id="KW-0472">Membrane</keyword>
<keyword evidence="4" id="KW-1185">Reference proteome</keyword>
<evidence type="ECO:0000313" key="3">
    <source>
        <dbReference type="EMBL" id="KAH8491584.1"/>
    </source>
</evidence>
<proteinExistence type="predicted"/>
<feature type="compositionally biased region" description="Polar residues" evidence="1">
    <location>
        <begin position="65"/>
        <end position="77"/>
    </location>
</feature>
<evidence type="ECO:0000256" key="1">
    <source>
        <dbReference type="SAM" id="MobiDB-lite"/>
    </source>
</evidence>
<feature type="transmembrane region" description="Helical" evidence="2">
    <location>
        <begin position="702"/>
        <end position="722"/>
    </location>
</feature>
<organism evidence="3 4">
    <name type="scientific">Populus deltoides</name>
    <name type="common">Eastern poplar</name>
    <name type="synonym">Eastern cottonwood</name>
    <dbReference type="NCBI Taxonomy" id="3696"/>
    <lineage>
        <taxon>Eukaryota</taxon>
        <taxon>Viridiplantae</taxon>
        <taxon>Streptophyta</taxon>
        <taxon>Embryophyta</taxon>
        <taxon>Tracheophyta</taxon>
        <taxon>Spermatophyta</taxon>
        <taxon>Magnoliopsida</taxon>
        <taxon>eudicotyledons</taxon>
        <taxon>Gunneridae</taxon>
        <taxon>Pentapetalae</taxon>
        <taxon>rosids</taxon>
        <taxon>fabids</taxon>
        <taxon>Malpighiales</taxon>
        <taxon>Salicaceae</taxon>
        <taxon>Saliceae</taxon>
        <taxon>Populus</taxon>
    </lineage>
</organism>
<accession>A0A8T2XFZ8</accession>
<feature type="compositionally biased region" description="Basic and acidic residues" evidence="1">
    <location>
        <begin position="136"/>
        <end position="151"/>
    </location>
</feature>
<dbReference type="PANTHER" id="PTHR33621:SF2">
    <property type="entry name" value="RIBOSOMAL L1 DOMAIN-CONTAINING PROTEIN"/>
    <property type="match status" value="1"/>
</dbReference>
<comment type="caution">
    <text evidence="3">The sequence shown here is derived from an EMBL/GenBank/DDBJ whole genome shotgun (WGS) entry which is preliminary data.</text>
</comment>
<dbReference type="EMBL" id="JACEGQ020000013">
    <property type="protein sequence ID" value="KAH8491584.1"/>
    <property type="molecule type" value="Genomic_DNA"/>
</dbReference>
<dbReference type="AlphaFoldDB" id="A0A8T2XFZ8"/>
<dbReference type="PANTHER" id="PTHR33621">
    <property type="entry name" value="ASPARTIC/GLUTAMIC ACID-RICH PROTEIN"/>
    <property type="match status" value="1"/>
</dbReference>
<feature type="region of interest" description="Disordered" evidence="1">
    <location>
        <begin position="44"/>
        <end position="175"/>
    </location>
</feature>
<keyword evidence="2" id="KW-1133">Transmembrane helix</keyword>
<evidence type="ECO:0000313" key="4">
    <source>
        <dbReference type="Proteomes" id="UP000807159"/>
    </source>
</evidence>